<feature type="transmembrane region" description="Helical" evidence="1">
    <location>
        <begin position="21"/>
        <end position="41"/>
    </location>
</feature>
<feature type="transmembrane region" description="Helical" evidence="1">
    <location>
        <begin position="622"/>
        <end position="642"/>
    </location>
</feature>
<dbReference type="Proteomes" id="UP001334248">
    <property type="component" value="Unassembled WGS sequence"/>
</dbReference>
<dbReference type="PANTHER" id="PTHR37544:SF3">
    <property type="entry name" value="SPRAY"/>
    <property type="match status" value="1"/>
</dbReference>
<comment type="caution">
    <text evidence="2">The sequence shown here is derived from an EMBL/GenBank/DDBJ whole genome shotgun (WGS) entry which is preliminary data.</text>
</comment>
<keyword evidence="1" id="KW-1133">Transmembrane helix</keyword>
<feature type="transmembrane region" description="Helical" evidence="1">
    <location>
        <begin position="662"/>
        <end position="682"/>
    </location>
</feature>
<proteinExistence type="predicted"/>
<accession>A0ABR0R991</accession>
<feature type="transmembrane region" description="Helical" evidence="1">
    <location>
        <begin position="497"/>
        <end position="522"/>
    </location>
</feature>
<evidence type="ECO:0000313" key="3">
    <source>
        <dbReference type="Proteomes" id="UP001334248"/>
    </source>
</evidence>
<feature type="transmembrane region" description="Helical" evidence="1">
    <location>
        <begin position="132"/>
        <end position="150"/>
    </location>
</feature>
<evidence type="ECO:0000313" key="2">
    <source>
        <dbReference type="EMBL" id="KAK5937167.1"/>
    </source>
</evidence>
<organism evidence="2 3">
    <name type="scientific">Knufia obscura</name>
    <dbReference type="NCBI Taxonomy" id="1635080"/>
    <lineage>
        <taxon>Eukaryota</taxon>
        <taxon>Fungi</taxon>
        <taxon>Dikarya</taxon>
        <taxon>Ascomycota</taxon>
        <taxon>Pezizomycotina</taxon>
        <taxon>Eurotiomycetes</taxon>
        <taxon>Chaetothyriomycetidae</taxon>
        <taxon>Chaetothyriales</taxon>
        <taxon>Trichomeriaceae</taxon>
        <taxon>Knufia</taxon>
    </lineage>
</organism>
<evidence type="ECO:0000256" key="1">
    <source>
        <dbReference type="SAM" id="Phobius"/>
    </source>
</evidence>
<reference evidence="2 3" key="1">
    <citation type="journal article" date="2023" name="Res Sq">
        <title>Genomic and morphological characterization of Knufia obscura isolated from the Mars 2020 spacecraft assembly facility.</title>
        <authorList>
            <person name="Chander A.M."/>
            <person name="Teixeira M.M."/>
            <person name="Singh N.K."/>
            <person name="Williams M.P."/>
            <person name="Parker C.W."/>
            <person name="Leo P."/>
            <person name="Stajich J.E."/>
            <person name="Torok T."/>
            <person name="Tighe S."/>
            <person name="Mason C.E."/>
            <person name="Venkateswaran K."/>
        </authorList>
    </citation>
    <scope>NUCLEOTIDE SEQUENCE [LARGE SCALE GENOMIC DNA]</scope>
    <source>
        <strain evidence="2 3">CCFEE 5817</strain>
    </source>
</reference>
<feature type="transmembrane region" description="Helical" evidence="1">
    <location>
        <begin position="1138"/>
        <end position="1157"/>
    </location>
</feature>
<feature type="transmembrane region" description="Helical" evidence="1">
    <location>
        <begin position="65"/>
        <end position="84"/>
    </location>
</feature>
<protein>
    <submittedName>
        <fullName evidence="2">Uncharacterized protein</fullName>
    </submittedName>
</protein>
<dbReference type="PANTHER" id="PTHR37544">
    <property type="entry name" value="SPRAY-RELATED"/>
    <property type="match status" value="1"/>
</dbReference>
<keyword evidence="1" id="KW-0812">Transmembrane</keyword>
<feature type="transmembrane region" description="Helical" evidence="1">
    <location>
        <begin position="728"/>
        <end position="751"/>
    </location>
</feature>
<dbReference type="InterPro" id="IPR021840">
    <property type="entry name" value="DUF3433"/>
</dbReference>
<dbReference type="RefSeq" id="XP_064725257.1">
    <property type="nucleotide sequence ID" value="XM_064878856.1"/>
</dbReference>
<dbReference type="GeneID" id="90003916"/>
<keyword evidence="3" id="KW-1185">Reference proteome</keyword>
<dbReference type="EMBL" id="JAVHJV010000018">
    <property type="protein sequence ID" value="KAK5937167.1"/>
    <property type="molecule type" value="Genomic_DNA"/>
</dbReference>
<name>A0ABR0R991_9EURO</name>
<gene>
    <name evidence="2" type="ORF">PMZ80_010467</name>
</gene>
<dbReference type="Pfam" id="PF11915">
    <property type="entry name" value="DUF3433"/>
    <property type="match status" value="2"/>
</dbReference>
<keyword evidence="1" id="KW-0472">Membrane</keyword>
<sequence>MAGNEPKSNSLWRPVSLTRQVLAVALLGALALLGGTTFLHYTDHEIGAVLFAGGSNDFTSIQDFLVRYLPTILVVLYGMLIAVIDLDVKRLEPWYQLSIEHLGRRISPLSCRYDTDFVLTVMARALHNRHWVVSYSSALFVLATVIIPAVQNSMFITRAESLVHNTTIDGARKLVGVQDQVVTMNSNFLNTAYSISWLQQTVPAFTTSQYAIAPFARSPSSDPVTDSTTLTSNTTKYWTDLSCWQPSAIEMNFTVNTTTLSDGRGCIANEVLDFSPFGVAKNAGNYEAHYSSGQSIVNTNDTLPGSCPQSPHLILVAWRRVTDPDIPPDYSTNGTAVAMFCEPSYYMQPGEASVAILNGTVISFSATGAKQQLSDEDFNRTNFETIISNGYSPSQGSKVNSSELRIDIADGVRIYQDSRLNKANVNYNTGYSSAMHGFALGISQLSPEELLDFDTLYATYSTVHKLLFALAMTHNFESSDAPAQSATHSLVLSSIHLVPAFAIATEALLLLVAMLCVLLLWLSPARQLCLSRNPDSLAQIMRLSRSIEVQDTFSRLSGATEEGIRKAVSASSFRLTKDAEGQPLLQRGAESESELATTKFAHVSTSCAAEAPKHLPEISWSVSGLVITSVGCSVAAFTALAYFSIANGGLNLPSQTEIVQQILLNFIPTAFATLLGAYLSLVCRVYSFLRPMEDLYDGHARAASTLLVDYTSLPPMLLFMSAFRFRHYLLALLSIATVLSAVLTVTVASLFQPQDVIASTPLALDARYQPNVISPYSFEVNQSTSTNVDSIYPTIANLSSSVNLPPWTTSSYGYLPIDLKSTTPTSDSAEYEFEALGYGADLDCVDLLSDSPGISAAIDFRKQGKEFRLWANYSRPDSARPGSEVTGCWYSHHMMYEDGFGFVNGQLSDGVSAFEISDYMQPINTSSTFDESDCKNITVKGWVRGRLVEDVSALGSGNSTFEYNATILSCEPRLRTQRSLLRTDMNGSIMSVTPLEPHNYSVPRTVNLTATLYTTMATTIERATGYWFQDPLWHTDTFARDWSNYVYKKTMGGNGLVDPSQPVPSFEQARQLMSDGFSRLFAVQLSFDSAMLLPLNVSARDVSSWDTSFYPEEAPGPYPIPAKEFHPTRRIFISQANFIISIAILAFDFVVLIAFRLRLRKPFLPRMPFTIASQIAFFSGSHVIDDVMKVGGDLEELDAKGYRYGYGRYIGKDGWVHTGIEREPFVAKLDDEKEDREQRERRIWWHKLMPWRCTDTVPGTVRINGFEFESIPQHEHSESTAGAKVCKSDIKVKVEERDGNWI</sequence>